<reference evidence="2 3" key="1">
    <citation type="journal article" date="2016" name="Mol. Biol. Evol.">
        <title>Comparative Genomics of Early-Diverging Mushroom-Forming Fungi Provides Insights into the Origins of Lignocellulose Decay Capabilities.</title>
        <authorList>
            <person name="Nagy L.G."/>
            <person name="Riley R."/>
            <person name="Tritt A."/>
            <person name="Adam C."/>
            <person name="Daum C."/>
            <person name="Floudas D."/>
            <person name="Sun H."/>
            <person name="Yadav J.S."/>
            <person name="Pangilinan J."/>
            <person name="Larsson K.H."/>
            <person name="Matsuura K."/>
            <person name="Barry K."/>
            <person name="Labutti K."/>
            <person name="Kuo R."/>
            <person name="Ohm R.A."/>
            <person name="Bhattacharya S.S."/>
            <person name="Shirouzu T."/>
            <person name="Yoshinaga Y."/>
            <person name="Martin F.M."/>
            <person name="Grigoriev I.V."/>
            <person name="Hibbett D.S."/>
        </authorList>
    </citation>
    <scope>NUCLEOTIDE SEQUENCE [LARGE SCALE GENOMIC DNA]</scope>
    <source>
        <strain evidence="2 3">93-53</strain>
    </source>
</reference>
<organism evidence="2 3">
    <name type="scientific">Laetiporus sulphureus 93-53</name>
    <dbReference type="NCBI Taxonomy" id="1314785"/>
    <lineage>
        <taxon>Eukaryota</taxon>
        <taxon>Fungi</taxon>
        <taxon>Dikarya</taxon>
        <taxon>Basidiomycota</taxon>
        <taxon>Agaricomycotina</taxon>
        <taxon>Agaricomycetes</taxon>
        <taxon>Polyporales</taxon>
        <taxon>Laetiporus</taxon>
    </lineage>
</organism>
<dbReference type="EMBL" id="KV427631">
    <property type="protein sequence ID" value="KZT05210.1"/>
    <property type="molecule type" value="Genomic_DNA"/>
</dbReference>
<dbReference type="GeneID" id="63830877"/>
<gene>
    <name evidence="2" type="ORF">LAESUDRAFT_781058</name>
</gene>
<evidence type="ECO:0000256" key="1">
    <source>
        <dbReference type="SAM" id="MobiDB-lite"/>
    </source>
</evidence>
<sequence length="321" mass="34472">MQPSHSPSAIYPLWVDMYGRCMLYQYNPSPGFSGTQVALAIAPTFSSLSFIPAISLLTHNSMEGLFGTPLASRGPMNTQGPSVSVSCAVPQLEGSSRPNRGHSKAMEWSSLDGQHQGAHVAATLPKFFHPSALLQPFSGYNEESSPTSAESKQCGQRTNPVVVVDQKSTVAQDQAHDTCFETNNVRCNRRSAIGTISLTESSTVTLPVEARVSYSGGQQLYTARPASSLASVESQSGSSLGKRKSRSSSFSPQRPGKDIRLRATPVTPEAINHPSGGSRRSRNRPSSSYTRCPWGICKVNGSAGTCRHLRRAQGLKELTRS</sequence>
<keyword evidence="3" id="KW-1185">Reference proteome</keyword>
<evidence type="ECO:0000313" key="3">
    <source>
        <dbReference type="Proteomes" id="UP000076871"/>
    </source>
</evidence>
<protein>
    <submittedName>
        <fullName evidence="2">Uncharacterized protein</fullName>
    </submittedName>
</protein>
<name>A0A165DMN4_9APHY</name>
<feature type="region of interest" description="Disordered" evidence="1">
    <location>
        <begin position="224"/>
        <end position="288"/>
    </location>
</feature>
<evidence type="ECO:0000313" key="2">
    <source>
        <dbReference type="EMBL" id="KZT05210.1"/>
    </source>
</evidence>
<feature type="compositionally biased region" description="Low complexity" evidence="1">
    <location>
        <begin position="274"/>
        <end position="288"/>
    </location>
</feature>
<dbReference type="AlphaFoldDB" id="A0A165DMN4"/>
<proteinExistence type="predicted"/>
<feature type="compositionally biased region" description="Polar residues" evidence="1">
    <location>
        <begin position="141"/>
        <end position="157"/>
    </location>
</feature>
<feature type="region of interest" description="Disordered" evidence="1">
    <location>
        <begin position="138"/>
        <end position="157"/>
    </location>
</feature>
<dbReference type="Proteomes" id="UP000076871">
    <property type="component" value="Unassembled WGS sequence"/>
</dbReference>
<dbReference type="RefSeq" id="XP_040762950.1">
    <property type="nucleotide sequence ID" value="XM_040913849.1"/>
</dbReference>
<accession>A0A165DMN4</accession>
<dbReference type="InParanoid" id="A0A165DMN4"/>